<dbReference type="GO" id="GO:0035251">
    <property type="term" value="F:UDP-glucosyltransferase activity"/>
    <property type="evidence" value="ECO:0007669"/>
    <property type="project" value="TreeGrafter"/>
</dbReference>
<dbReference type="EMBL" id="JACXVP010000005">
    <property type="protein sequence ID" value="KAG5603645.1"/>
    <property type="molecule type" value="Genomic_DNA"/>
</dbReference>
<dbReference type="Gene3D" id="3.40.50.2000">
    <property type="entry name" value="Glycogen Phosphorylase B"/>
    <property type="match status" value="4"/>
</dbReference>
<evidence type="ECO:0000313" key="3">
    <source>
        <dbReference type="EMBL" id="KAG5603645.1"/>
    </source>
</evidence>
<reference evidence="3 4" key="1">
    <citation type="submission" date="2020-09" db="EMBL/GenBank/DDBJ databases">
        <title>De no assembly of potato wild relative species, Solanum commersonii.</title>
        <authorList>
            <person name="Cho K."/>
        </authorList>
    </citation>
    <scope>NUCLEOTIDE SEQUENCE [LARGE SCALE GENOMIC DNA]</scope>
    <source>
        <strain evidence="3">LZ3.2</strain>
        <tissue evidence="3">Leaf</tissue>
    </source>
</reference>
<proteinExistence type="inferred from homology"/>
<dbReference type="AlphaFoldDB" id="A0A9J5YUX2"/>
<dbReference type="CDD" id="cd03784">
    <property type="entry name" value="GT1_Gtf-like"/>
    <property type="match status" value="2"/>
</dbReference>
<comment type="similarity">
    <text evidence="1">Belongs to the UDP-glycosyltransferase family.</text>
</comment>
<protein>
    <submittedName>
        <fullName evidence="3">Uncharacterized protein</fullName>
    </submittedName>
</protein>
<dbReference type="OrthoDB" id="1259865at2759"/>
<dbReference type="Pfam" id="PF00201">
    <property type="entry name" value="UDPGT"/>
    <property type="match status" value="2"/>
</dbReference>
<dbReference type="PANTHER" id="PTHR48047">
    <property type="entry name" value="GLYCOSYLTRANSFERASE"/>
    <property type="match status" value="1"/>
</dbReference>
<dbReference type="InterPro" id="IPR002213">
    <property type="entry name" value="UDP_glucos_trans"/>
</dbReference>
<evidence type="ECO:0000256" key="1">
    <source>
        <dbReference type="ARBA" id="ARBA00009995"/>
    </source>
</evidence>
<comment type="caution">
    <text evidence="3">The sequence shown here is derived from an EMBL/GenBank/DDBJ whole genome shotgun (WGS) entry which is preliminary data.</text>
</comment>
<organism evidence="3 4">
    <name type="scientific">Solanum commersonii</name>
    <name type="common">Commerson's wild potato</name>
    <name type="synonym">Commerson's nightshade</name>
    <dbReference type="NCBI Taxonomy" id="4109"/>
    <lineage>
        <taxon>Eukaryota</taxon>
        <taxon>Viridiplantae</taxon>
        <taxon>Streptophyta</taxon>
        <taxon>Embryophyta</taxon>
        <taxon>Tracheophyta</taxon>
        <taxon>Spermatophyta</taxon>
        <taxon>Magnoliopsida</taxon>
        <taxon>eudicotyledons</taxon>
        <taxon>Gunneridae</taxon>
        <taxon>Pentapetalae</taxon>
        <taxon>asterids</taxon>
        <taxon>lamiids</taxon>
        <taxon>Solanales</taxon>
        <taxon>Solanaceae</taxon>
        <taxon>Solanoideae</taxon>
        <taxon>Solaneae</taxon>
        <taxon>Solanum</taxon>
    </lineage>
</organism>
<dbReference type="PANTHER" id="PTHR48047:SF28">
    <property type="entry name" value="F11M15.8 PROTEIN"/>
    <property type="match status" value="1"/>
</dbReference>
<evidence type="ECO:0000256" key="2">
    <source>
        <dbReference type="ARBA" id="ARBA00022679"/>
    </source>
</evidence>
<sequence length="926" mass="101948">MSQNGVHILIFPFPAQGHILPLLDFTHQLLLHGFKITILVTPKNVPILDPLISTHPSVEILVFPFPGHPSLPAGVENIKDVGNSGNAPIVVGLSKLRGPILEWFKAQPNPPVAIVYDFFLGWTLDLAQEVGVPGIVFYSSGLLSISIIFDIWKNFEAYKDLGFVEFNGLPKSPRFVREHLPSVFQKIKEGDPDWEIVRNGFIANTRSFGSIFNTFEALESDYLGFLKKEMGHERVYSIGPINLVGGPGRIGKSNVDANERAFTWLDECPNESVLYVAFGSQKLLTNAQMGALTVGLEKSGVRFILVAKQLTAQQKEQGFGSVPKGFEERVSGRGLVIKGWAPQVEILGHRAVSGFLSHCGWNSVLEAIVAGVVILGWPMEADQFINTWLLVDNMKTSVRVCEGSDSVPDPIELGRKINEAMSNDLFKERAKKMRDEALEAVKIGGGSKKDLDSIVKEKNKMSSSKNNGVHILIFPFPAQGHILALLDLTHQLLLHGFKITILVTPKNVPILDPLISTHPSVDTLVFPFPGHPSLPAGVENVKDVGNSGNAPIIAGLSKLRGPILEWFKDQSNPPVAIVYDFFLGWTLDLAQEVGVPGIVFYGVGALLISILVDLWKNLWAYKGLDFVEFNGLPKSPRFVREHLPSVFLKFKEDDPTWEIVRNGFIANGRSFASIFNTFEALDSEYLGFLKKEMGHERVYSIGPINLVGGPGRTGKYDDGANENFFTWLNECPNESVLYVAFGSQKLLTKAQMEALTIGLEKSGVRFILVAKQLTAQQEEQGFGSVPKGFEERVLGKGLVIKGWAPQVEILGHRAVGGFLSHCGWNSVLEAIVAGVVILGWPMEADQFINTWLLVDNMKTSVRVCEGSDSVPDPIKLGRKINEAMSNDLFKERAKKMRDEALEAVKIGGSSKKYLDSIVKELAQLKS</sequence>
<keyword evidence="4" id="KW-1185">Reference proteome</keyword>
<evidence type="ECO:0000313" key="4">
    <source>
        <dbReference type="Proteomes" id="UP000824120"/>
    </source>
</evidence>
<dbReference type="SUPFAM" id="SSF53756">
    <property type="entry name" value="UDP-Glycosyltransferase/glycogen phosphorylase"/>
    <property type="match status" value="2"/>
</dbReference>
<dbReference type="Proteomes" id="UP000824120">
    <property type="component" value="Chromosome 5"/>
</dbReference>
<dbReference type="FunFam" id="3.40.50.2000:FF:000064">
    <property type="entry name" value="Glycosyltransferase"/>
    <property type="match status" value="2"/>
</dbReference>
<keyword evidence="2" id="KW-0808">Transferase</keyword>
<accession>A0A9J5YUX2</accession>
<gene>
    <name evidence="3" type="ORF">H5410_025137</name>
</gene>
<name>A0A9J5YUX2_SOLCO</name>